<dbReference type="InterPro" id="IPR000845">
    <property type="entry name" value="Nucleoside_phosphorylase_d"/>
</dbReference>
<dbReference type="InterPro" id="IPR018099">
    <property type="entry name" value="Purine_phosphorylase-2_CS"/>
</dbReference>
<reference evidence="10 11" key="1">
    <citation type="submission" date="2016-04" db="EMBL/GenBank/DDBJ databases">
        <title>First whole genome shotgun sequence of the bacterium Enteractinococcus sp. strain UASWS1574.</title>
        <authorList>
            <person name="Crovadore J."/>
            <person name="Chablais R."/>
            <person name="Lefort F."/>
        </authorList>
    </citation>
    <scope>NUCLEOTIDE SEQUENCE [LARGE SCALE GENOMIC DNA]</scope>
    <source>
        <strain evidence="10 11">UASWS1574</strain>
    </source>
</reference>
<dbReference type="InterPro" id="IPR011268">
    <property type="entry name" value="Purine_phosphorylase"/>
</dbReference>
<evidence type="ECO:0000256" key="2">
    <source>
        <dbReference type="ARBA" id="ARBA00005058"/>
    </source>
</evidence>
<dbReference type="GO" id="GO:0009116">
    <property type="term" value="P:nucleoside metabolic process"/>
    <property type="evidence" value="ECO:0007669"/>
    <property type="project" value="InterPro"/>
</dbReference>
<dbReference type="PANTHER" id="PTHR11904">
    <property type="entry name" value="METHYLTHIOADENOSINE/PURINE NUCLEOSIDE PHOSPHORYLASE"/>
    <property type="match status" value="1"/>
</dbReference>
<dbReference type="GO" id="GO:0004731">
    <property type="term" value="F:purine-nucleoside phosphorylase activity"/>
    <property type="evidence" value="ECO:0007669"/>
    <property type="project" value="UniProtKB-EC"/>
</dbReference>
<sequence length="278" mass="28700">MGAVNDTTQFLFGDHPGFELARQAAAVLADTLGTDRHDIGVVLGSGWAHTIDSLGEVVAEVPFSDIPGLDGDGVAGHVQMVTSVRLANGRRALVFGSRTHFYANRDVQAVAHVVRTIAATGAEVVVLTNGCGGLDPHLTPGTPVLIADHINLTGVTPLAGPEFVDMTDAYATRLRTIAKQVDPHLTEGVYVQFAGPQYETPAEVAMAARLGGDLVGMSTALDTIAARHAGLEVLGVSLVTNPGAGITEAPLSHEDVIAAGEAAAPRVSKLLADIIQAI</sequence>
<comment type="pathway">
    <text evidence="2 7">Purine metabolism; purine nucleoside salvage.</text>
</comment>
<feature type="binding site" evidence="8">
    <location>
        <position position="45"/>
    </location>
    <ligand>
        <name>phosphate</name>
        <dbReference type="ChEBI" id="CHEBI:43474"/>
    </ligand>
</feature>
<feature type="binding site" evidence="8">
    <location>
        <position position="77"/>
    </location>
    <ligand>
        <name>phosphate</name>
        <dbReference type="ChEBI" id="CHEBI:43474"/>
    </ligand>
</feature>
<organism evidence="10 11">
    <name type="scientific">Enteractinococcus helveticum</name>
    <dbReference type="NCBI Taxonomy" id="1837282"/>
    <lineage>
        <taxon>Bacteria</taxon>
        <taxon>Bacillati</taxon>
        <taxon>Actinomycetota</taxon>
        <taxon>Actinomycetes</taxon>
        <taxon>Micrococcales</taxon>
        <taxon>Micrococcaceae</taxon>
    </lineage>
</organism>
<gene>
    <name evidence="10" type="ORF">A6F49_12985</name>
</gene>
<dbReference type="EMBL" id="LXEY01000020">
    <property type="protein sequence ID" value="OAV60345.1"/>
    <property type="molecule type" value="Genomic_DNA"/>
</dbReference>
<dbReference type="PIRSF" id="PIRSF000477">
    <property type="entry name" value="PurNPase"/>
    <property type="match status" value="1"/>
</dbReference>
<dbReference type="AlphaFoldDB" id="A0A1B7LYJ5"/>
<dbReference type="UniPathway" id="UPA00606"/>
<dbReference type="Pfam" id="PF01048">
    <property type="entry name" value="PNP_UDP_1"/>
    <property type="match status" value="1"/>
</dbReference>
<accession>A0A1B7LYJ5</accession>
<dbReference type="Gene3D" id="3.40.50.1580">
    <property type="entry name" value="Nucleoside phosphorylase domain"/>
    <property type="match status" value="1"/>
</dbReference>
<feature type="binding site" evidence="8">
    <location>
        <position position="130"/>
    </location>
    <ligand>
        <name>phosphate</name>
        <dbReference type="ChEBI" id="CHEBI:43474"/>
    </ligand>
</feature>
<comment type="catalytic activity">
    <reaction evidence="6">
        <text>a purine 2'-deoxy-D-ribonucleoside + phosphate = a purine nucleobase + 2-deoxy-alpha-D-ribose 1-phosphate</text>
        <dbReference type="Rhea" id="RHEA:36431"/>
        <dbReference type="ChEBI" id="CHEBI:26386"/>
        <dbReference type="ChEBI" id="CHEBI:43474"/>
        <dbReference type="ChEBI" id="CHEBI:57259"/>
        <dbReference type="ChEBI" id="CHEBI:142361"/>
        <dbReference type="EC" id="2.4.2.1"/>
    </reaction>
</comment>
<dbReference type="InterPro" id="IPR035994">
    <property type="entry name" value="Nucleoside_phosphorylase_sf"/>
</dbReference>
<name>A0A1B7LYJ5_9MICC</name>
<dbReference type="NCBIfam" id="NF006054">
    <property type="entry name" value="PRK08202.1"/>
    <property type="match status" value="1"/>
</dbReference>
<keyword evidence="4 7" id="KW-0328">Glycosyltransferase</keyword>
<comment type="similarity">
    <text evidence="3 7">Belongs to the PNP/MTAP phosphorylase family.</text>
</comment>
<proteinExistence type="inferred from homology"/>
<evidence type="ECO:0000256" key="8">
    <source>
        <dbReference type="PIRSR" id="PIRSR000477-2"/>
    </source>
</evidence>
<comment type="caution">
    <text evidence="10">The sequence shown here is derived from an EMBL/GenBank/DDBJ whole genome shotgun (WGS) entry which is preliminary data.</text>
</comment>
<dbReference type="EC" id="2.4.2.1" evidence="7"/>
<dbReference type="PROSITE" id="PS01240">
    <property type="entry name" value="PNP_MTAP_2"/>
    <property type="match status" value="1"/>
</dbReference>
<dbReference type="NCBIfam" id="TIGR01697">
    <property type="entry name" value="PNPH-PUNA-XAPA"/>
    <property type="match status" value="1"/>
</dbReference>
<comment type="function">
    <text evidence="1">The purine nucleoside phosphorylases catalyze the phosphorolytic breakdown of the N-glycosidic bond in the beta-(deoxy)ribonucleoside molecules, with the formation of the corresponding free purine bases and pentose-1-phosphate. Cleaves guanosine, inosine, 2'-deoxyguanosine and 2'-deoxyinosine.</text>
</comment>
<evidence type="ECO:0000313" key="11">
    <source>
        <dbReference type="Proteomes" id="UP000078292"/>
    </source>
</evidence>
<evidence type="ECO:0000313" key="10">
    <source>
        <dbReference type="EMBL" id="OAV60345.1"/>
    </source>
</evidence>
<evidence type="ECO:0000256" key="1">
    <source>
        <dbReference type="ARBA" id="ARBA00002678"/>
    </source>
</evidence>
<evidence type="ECO:0000259" key="9">
    <source>
        <dbReference type="Pfam" id="PF01048"/>
    </source>
</evidence>
<evidence type="ECO:0000256" key="6">
    <source>
        <dbReference type="ARBA" id="ARBA00048556"/>
    </source>
</evidence>
<feature type="domain" description="Nucleoside phosphorylase" evidence="9">
    <location>
        <begin position="39"/>
        <end position="275"/>
    </location>
</feature>
<dbReference type="GO" id="GO:0005737">
    <property type="term" value="C:cytoplasm"/>
    <property type="evidence" value="ECO:0007669"/>
    <property type="project" value="TreeGrafter"/>
</dbReference>
<dbReference type="SUPFAM" id="SSF53167">
    <property type="entry name" value="Purine and uridine phosphorylases"/>
    <property type="match status" value="1"/>
</dbReference>
<feature type="binding site" evidence="8">
    <location>
        <position position="218"/>
    </location>
    <ligand>
        <name>phosphate</name>
        <dbReference type="ChEBI" id="CHEBI:43474"/>
    </ligand>
</feature>
<dbReference type="STRING" id="1837282.A6F49_12985"/>
<keyword evidence="5 7" id="KW-0808">Transferase</keyword>
<dbReference type="CDD" id="cd09009">
    <property type="entry name" value="PNP-EcPNPII_like"/>
    <property type="match status" value="1"/>
</dbReference>
<evidence type="ECO:0000256" key="3">
    <source>
        <dbReference type="ARBA" id="ARBA00006751"/>
    </source>
</evidence>
<keyword evidence="11" id="KW-1185">Reference proteome</keyword>
<feature type="binding site" evidence="8">
    <location>
        <begin position="98"/>
        <end position="100"/>
    </location>
    <ligand>
        <name>phosphate</name>
        <dbReference type="ChEBI" id="CHEBI:43474"/>
    </ligand>
</feature>
<dbReference type="PANTHER" id="PTHR11904:SF9">
    <property type="entry name" value="PURINE NUCLEOSIDE PHOSPHORYLASE-RELATED"/>
    <property type="match status" value="1"/>
</dbReference>
<evidence type="ECO:0000256" key="5">
    <source>
        <dbReference type="ARBA" id="ARBA00022679"/>
    </source>
</evidence>
<feature type="binding site" evidence="8">
    <location>
        <position position="241"/>
    </location>
    <ligand>
        <name>a purine D-ribonucleoside</name>
        <dbReference type="ChEBI" id="CHEBI:142355"/>
    </ligand>
</feature>
<dbReference type="Proteomes" id="UP000078292">
    <property type="component" value="Unassembled WGS sequence"/>
</dbReference>
<feature type="binding site" evidence="8">
    <location>
        <position position="199"/>
    </location>
    <ligand>
        <name>a purine D-ribonucleoside</name>
        <dbReference type="ChEBI" id="CHEBI:142355"/>
    </ligand>
</feature>
<evidence type="ECO:0000256" key="4">
    <source>
        <dbReference type="ARBA" id="ARBA00022676"/>
    </source>
</evidence>
<protein>
    <recommendedName>
        <fullName evidence="7">Purine nucleoside phosphorylase</fullName>
        <ecNumber evidence="7">2.4.2.1</ecNumber>
    </recommendedName>
    <alternativeName>
        <fullName evidence="7">Inosine-guanosine phosphorylase</fullName>
    </alternativeName>
</protein>
<evidence type="ECO:0000256" key="7">
    <source>
        <dbReference type="PIRNR" id="PIRNR000477"/>
    </source>
</evidence>